<keyword evidence="2 7" id="KW-0732">Signal</keyword>
<evidence type="ECO:0000256" key="3">
    <source>
        <dbReference type="ARBA" id="ARBA00023136"/>
    </source>
</evidence>
<evidence type="ECO:0000256" key="4">
    <source>
        <dbReference type="ARBA" id="ARBA00023139"/>
    </source>
</evidence>
<dbReference type="Gene3D" id="3.40.190.10">
    <property type="entry name" value="Periplasmic binding protein-like II"/>
    <property type="match status" value="2"/>
</dbReference>
<keyword evidence="5 6" id="KW-0449">Lipoprotein</keyword>
<dbReference type="SUPFAM" id="SSF53850">
    <property type="entry name" value="Periplasmic binding protein-like II"/>
    <property type="match status" value="1"/>
</dbReference>
<evidence type="ECO:0000313" key="8">
    <source>
        <dbReference type="EMBL" id="BDE96019.1"/>
    </source>
</evidence>
<feature type="chain" id="PRO_5045319279" description="Lipoprotein" evidence="7">
    <location>
        <begin position="25"/>
        <end position="283"/>
    </location>
</feature>
<dbReference type="EMBL" id="AP025564">
    <property type="protein sequence ID" value="BDE96019.1"/>
    <property type="molecule type" value="Genomic_DNA"/>
</dbReference>
<keyword evidence="3" id="KW-0472">Membrane</keyword>
<dbReference type="CDD" id="cd13597">
    <property type="entry name" value="PBP2_lipoprotein_Tp32"/>
    <property type="match status" value="1"/>
</dbReference>
<keyword evidence="4" id="KW-0564">Palmitate</keyword>
<feature type="signal peptide" evidence="7">
    <location>
        <begin position="1"/>
        <end position="24"/>
    </location>
</feature>
<reference evidence="8 9" key="1">
    <citation type="submission" date="2022-01" db="EMBL/GenBank/DDBJ databases">
        <title>Novel bile acid biosynthetic pathways are enriched in the microbiome of centenarians.</title>
        <authorList>
            <person name="Sato Y."/>
            <person name="Atarashi K."/>
            <person name="Plichta R.D."/>
            <person name="Arai Y."/>
            <person name="Sasajima S."/>
            <person name="Kearney M.S."/>
            <person name="Suda W."/>
            <person name="Takeshita K."/>
            <person name="Sasaki T."/>
            <person name="Okamoto S."/>
            <person name="Skelly N.A."/>
            <person name="Okamura Y."/>
            <person name="Vlamakis H."/>
            <person name="Li Y."/>
            <person name="Tanoue T."/>
            <person name="Takei H."/>
            <person name="Nittono H."/>
            <person name="Narushima S."/>
            <person name="Irie J."/>
            <person name="Itoh H."/>
            <person name="Moriya K."/>
            <person name="Sugiura Y."/>
            <person name="Suematsu M."/>
            <person name="Moritoki N."/>
            <person name="Shibata S."/>
            <person name="Littman R.D."/>
            <person name="Fischbach A.M."/>
            <person name="Uwamino Y."/>
            <person name="Inoue T."/>
            <person name="Honda A."/>
            <person name="Hattori M."/>
            <person name="Murai T."/>
            <person name="Xavier J.R."/>
            <person name="Hirose N."/>
            <person name="Honda K."/>
        </authorList>
    </citation>
    <scope>NUCLEOTIDE SEQUENCE [LARGE SCALE GENOMIC DNA]</scope>
    <source>
        <strain evidence="8 9">CE91-St30</strain>
    </source>
</reference>
<dbReference type="PROSITE" id="PS51257">
    <property type="entry name" value="PROKAR_LIPOPROTEIN"/>
    <property type="match status" value="1"/>
</dbReference>
<dbReference type="Pfam" id="PF03180">
    <property type="entry name" value="Lipoprotein_9"/>
    <property type="match status" value="1"/>
</dbReference>
<accession>A0ABN6MDJ4</accession>
<name>A0ABN6MDJ4_9ACTN</name>
<protein>
    <recommendedName>
        <fullName evidence="6">Lipoprotein</fullName>
    </recommendedName>
</protein>
<evidence type="ECO:0000256" key="1">
    <source>
        <dbReference type="ARBA" id="ARBA00004635"/>
    </source>
</evidence>
<evidence type="ECO:0000256" key="2">
    <source>
        <dbReference type="ARBA" id="ARBA00022729"/>
    </source>
</evidence>
<dbReference type="PIRSF" id="PIRSF002854">
    <property type="entry name" value="MetQ"/>
    <property type="match status" value="1"/>
</dbReference>
<comment type="similarity">
    <text evidence="6">Belongs to the nlpA lipoprotein family.</text>
</comment>
<sequence>MKLKNVVKIGLAAALACVTLGVLAGCGSNGSGDSASNGSADDKVIKVGASPAPHAEILEQIKAQLADEGYTLEIQEFSDYVTPNTALSDGELDANYFQHITYLEDFNAERGTDLASAGGIHFEPLCVYPGKSASFDALADGAKIAVPNDATNEARALLLLQDEGLIKLKDGAGLTATKNDIAENPKNIEIIEAEAAALPRTLDDVDLAVINGNYAIGAGLDPSTAIASEETDSEAAEKYVNVVAVRSGEESSEKIQALVKALQSDTVKQYIDATYNGAVVATF</sequence>
<organism evidence="8 9">
    <name type="scientific">Raoultibacter timonensis</name>
    <dbReference type="NCBI Taxonomy" id="1907662"/>
    <lineage>
        <taxon>Bacteria</taxon>
        <taxon>Bacillati</taxon>
        <taxon>Actinomycetota</taxon>
        <taxon>Coriobacteriia</taxon>
        <taxon>Eggerthellales</taxon>
        <taxon>Eggerthellaceae</taxon>
        <taxon>Raoultibacter</taxon>
    </lineage>
</organism>
<dbReference type="InterPro" id="IPR004872">
    <property type="entry name" value="Lipoprotein_NlpA"/>
</dbReference>
<comment type="subcellular location">
    <subcellularLocation>
        <location evidence="1">Membrane</location>
        <topology evidence="1">Lipid-anchor</topology>
    </subcellularLocation>
</comment>
<evidence type="ECO:0000256" key="5">
    <source>
        <dbReference type="ARBA" id="ARBA00023288"/>
    </source>
</evidence>
<dbReference type="RefSeq" id="WP_244412273.1">
    <property type="nucleotide sequence ID" value="NZ_AP025564.1"/>
</dbReference>
<evidence type="ECO:0000256" key="6">
    <source>
        <dbReference type="PIRNR" id="PIRNR002854"/>
    </source>
</evidence>
<dbReference type="PANTHER" id="PTHR30429">
    <property type="entry name" value="D-METHIONINE-BINDING LIPOPROTEIN METQ"/>
    <property type="match status" value="1"/>
</dbReference>
<keyword evidence="9" id="KW-1185">Reference proteome</keyword>
<proteinExistence type="inferred from homology"/>
<dbReference type="PANTHER" id="PTHR30429:SF0">
    <property type="entry name" value="METHIONINE-BINDING LIPOPROTEIN METQ"/>
    <property type="match status" value="1"/>
</dbReference>
<evidence type="ECO:0000256" key="7">
    <source>
        <dbReference type="SAM" id="SignalP"/>
    </source>
</evidence>
<evidence type="ECO:0000313" key="9">
    <source>
        <dbReference type="Proteomes" id="UP001320544"/>
    </source>
</evidence>
<gene>
    <name evidence="8" type="ORF">CE91St30_13520</name>
</gene>
<dbReference type="Proteomes" id="UP001320544">
    <property type="component" value="Chromosome"/>
</dbReference>